<keyword evidence="4" id="KW-1185">Reference proteome</keyword>
<dbReference type="Pfam" id="PF04961">
    <property type="entry name" value="FTCD_C"/>
    <property type="match status" value="1"/>
</dbReference>
<sequence>MVFSEVSCREFVDVLGSKAPVPGGGGASALVGAVGCALGNMVGSLTVGKKKYKDVEADMYGLIERAENLQRDLLGLIQRDAEVFEPLSKVYAMKHDTKEQKQEKAEAMEKALREACTVPVKIMEKTCETIELLGQFASKGSVMAISDAGAGAACCQGALKAASLNVYINTKSMQDRSYAEQLNKNCDQMIEKYTKIAGDIFDDVLLRLK</sequence>
<feature type="domain" description="Cyclodeaminase/cyclohydrolase" evidence="2">
    <location>
        <begin position="7"/>
        <end position="188"/>
    </location>
</feature>
<evidence type="ECO:0000313" key="4">
    <source>
        <dbReference type="Proteomes" id="UP000593601"/>
    </source>
</evidence>
<proteinExistence type="predicted"/>
<organism evidence="3 4">
    <name type="scientific">Blautia liquoris</name>
    <dbReference type="NCBI Taxonomy" id="2779518"/>
    <lineage>
        <taxon>Bacteria</taxon>
        <taxon>Bacillati</taxon>
        <taxon>Bacillota</taxon>
        <taxon>Clostridia</taxon>
        <taxon>Lachnospirales</taxon>
        <taxon>Lachnospiraceae</taxon>
        <taxon>Blautia</taxon>
    </lineage>
</organism>
<dbReference type="Proteomes" id="UP000593601">
    <property type="component" value="Chromosome"/>
</dbReference>
<dbReference type="GO" id="GO:0016787">
    <property type="term" value="F:hydrolase activity"/>
    <property type="evidence" value="ECO:0007669"/>
    <property type="project" value="UniProtKB-KW"/>
</dbReference>
<dbReference type="SUPFAM" id="SSF101262">
    <property type="entry name" value="Methenyltetrahydrofolate cyclohydrolase-like"/>
    <property type="match status" value="1"/>
</dbReference>
<name>A0A7M2RJL7_9FIRM</name>
<dbReference type="Gene3D" id="1.20.120.680">
    <property type="entry name" value="Formiminotetrahydrofolate cyclodeaminase monomer, up-and-down helical bundle"/>
    <property type="match status" value="1"/>
</dbReference>
<dbReference type="InterPro" id="IPR007044">
    <property type="entry name" value="Cyclodeamin/CycHdrlase"/>
</dbReference>
<keyword evidence="3" id="KW-0378">Hydrolase</keyword>
<evidence type="ECO:0000259" key="2">
    <source>
        <dbReference type="Pfam" id="PF04961"/>
    </source>
</evidence>
<feature type="coiled-coil region" evidence="1">
    <location>
        <begin position="52"/>
        <end position="118"/>
    </location>
</feature>
<accession>A0A7M2RJL7</accession>
<reference evidence="3 4" key="1">
    <citation type="submission" date="2020-10" db="EMBL/GenBank/DDBJ databases">
        <title>Blautia liquoris sp.nov., isolated from the mud in a fermentation cellar used for the production of Chinese strong-flavoured liquor.</title>
        <authorList>
            <person name="Lu L."/>
        </authorList>
    </citation>
    <scope>NUCLEOTIDE SEQUENCE [LARGE SCALE GENOMIC DNA]</scope>
    <source>
        <strain evidence="3 4">LZLJ-3</strain>
    </source>
</reference>
<dbReference type="AlphaFoldDB" id="A0A7M2RJL7"/>
<protein>
    <submittedName>
        <fullName evidence="3">Cyclodeaminase/cyclohydrolase family protein</fullName>
    </submittedName>
</protein>
<dbReference type="EMBL" id="CP063304">
    <property type="protein sequence ID" value="QOV20495.1"/>
    <property type="molecule type" value="Genomic_DNA"/>
</dbReference>
<dbReference type="RefSeq" id="WP_193736815.1">
    <property type="nucleotide sequence ID" value="NZ_CP063304.1"/>
</dbReference>
<keyword evidence="1" id="KW-0175">Coiled coil</keyword>
<evidence type="ECO:0000313" key="3">
    <source>
        <dbReference type="EMBL" id="QOV20495.1"/>
    </source>
</evidence>
<dbReference type="InterPro" id="IPR036178">
    <property type="entry name" value="Formintransfe-cycloase-like_sf"/>
</dbReference>
<evidence type="ECO:0000256" key="1">
    <source>
        <dbReference type="SAM" id="Coils"/>
    </source>
</evidence>
<gene>
    <name evidence="3" type="ORF">INP51_05995</name>
</gene>
<dbReference type="KEGG" id="bliq:INP51_05995"/>